<dbReference type="GeneID" id="99244796"/>
<gene>
    <name evidence="1" type="ORF">EI982_02720</name>
</gene>
<dbReference type="EMBL" id="CP034345">
    <property type="protein sequence ID" value="QGX93775.1"/>
    <property type="molecule type" value="Genomic_DNA"/>
</dbReference>
<evidence type="ECO:0000313" key="1">
    <source>
        <dbReference type="EMBL" id="QGX93775.1"/>
    </source>
</evidence>
<proteinExistence type="predicted"/>
<dbReference type="AlphaFoldDB" id="A0A6B9F0P9"/>
<dbReference type="Proteomes" id="UP000428325">
    <property type="component" value="Chromosome"/>
</dbReference>
<name>A0A6B9F0P9_9EURY</name>
<dbReference type="OrthoDB" id="377583at2157"/>
<sequence>MERREYATLLATMGIAPLSGCGAIEAVLGGKSEEQERIERIKNEAKSPSWSELMENMDEWKGEPVHYSDVDISAIDETNNGSYHMSVAHPDHGGSGDKVLRCTWFGDQVDIENTFDIWGTVEGTHTYSFGEERTVPDIRLVEIQPSE</sequence>
<accession>A0A6B9F0P9</accession>
<reference evidence="1 2" key="1">
    <citation type="submission" date="2018-12" db="EMBL/GenBank/DDBJ databases">
        <title>Complete genome sequence of Haloplanus rallus MBLA0036.</title>
        <authorList>
            <person name="Nam Y.-d."/>
            <person name="Kang J."/>
            <person name="Chung W.-H."/>
            <person name="Park Y.S."/>
        </authorList>
    </citation>
    <scope>NUCLEOTIDE SEQUENCE [LARGE SCALE GENOMIC DNA]</scope>
    <source>
        <strain evidence="1 2">MBLA0036</strain>
    </source>
</reference>
<organism evidence="1 2">
    <name type="scientific">Haloplanus rallus</name>
    <dbReference type="NCBI Taxonomy" id="1816183"/>
    <lineage>
        <taxon>Archaea</taxon>
        <taxon>Methanobacteriati</taxon>
        <taxon>Methanobacteriota</taxon>
        <taxon>Stenosarchaea group</taxon>
        <taxon>Halobacteria</taxon>
        <taxon>Halobacteriales</taxon>
        <taxon>Haloferacaceae</taxon>
        <taxon>Haloplanus</taxon>
    </lineage>
</organism>
<dbReference type="RefSeq" id="WP_157688012.1">
    <property type="nucleotide sequence ID" value="NZ_CP034345.1"/>
</dbReference>
<keyword evidence="2" id="KW-1185">Reference proteome</keyword>
<protein>
    <submittedName>
        <fullName evidence="1">Uncharacterized protein</fullName>
    </submittedName>
</protein>
<evidence type="ECO:0000313" key="2">
    <source>
        <dbReference type="Proteomes" id="UP000428325"/>
    </source>
</evidence>
<dbReference type="KEGG" id="hra:EI982_02720"/>